<dbReference type="RefSeq" id="WP_040989158.1">
    <property type="nucleotide sequence ID" value="NZ_JBFRUC010000008.1"/>
</dbReference>
<organism evidence="2 3">
    <name type="scientific">Vibrio renipiscarius</name>
    <dbReference type="NCBI Taxonomy" id="1461322"/>
    <lineage>
        <taxon>Bacteria</taxon>
        <taxon>Pseudomonadati</taxon>
        <taxon>Pseudomonadota</taxon>
        <taxon>Gammaproteobacteria</taxon>
        <taxon>Vibrionales</taxon>
        <taxon>Vibrionaceae</taxon>
        <taxon>Vibrio</taxon>
    </lineage>
</organism>
<feature type="transmembrane region" description="Helical" evidence="1">
    <location>
        <begin position="6"/>
        <end position="26"/>
    </location>
</feature>
<accession>A0A0C2NKL8</accession>
<sequence>MVLACSFIILSDLSIAPTFCLLYLLIKEHQNDGLLIKSLQGDMMFYSDGRVILGDSEGQCTLALFPFVEWFLLLRIDKGWCLLWRDSVDTSTYRQLVIQIKRDH</sequence>
<protein>
    <submittedName>
        <fullName evidence="2">Uncharacterized protein</fullName>
    </submittedName>
</protein>
<gene>
    <name evidence="2" type="ORF">OJ16_08260</name>
</gene>
<dbReference type="AlphaFoldDB" id="A0A0C2NKL8"/>
<accession>A0A0C2NKS1</accession>
<keyword evidence="1" id="KW-1133">Transmembrane helix</keyword>
<evidence type="ECO:0000313" key="2">
    <source>
        <dbReference type="EMBL" id="KII79986.1"/>
    </source>
</evidence>
<dbReference type="EMBL" id="JTKH01000008">
    <property type="protein sequence ID" value="KII79986.1"/>
    <property type="molecule type" value="Genomic_DNA"/>
</dbReference>
<comment type="caution">
    <text evidence="2">The sequence shown here is derived from an EMBL/GenBank/DDBJ whole genome shotgun (WGS) entry which is preliminary data.</text>
</comment>
<evidence type="ECO:0000313" key="3">
    <source>
        <dbReference type="Proteomes" id="UP000031672"/>
    </source>
</evidence>
<dbReference type="STRING" id="1461322.OJ16_08260"/>
<keyword evidence="3" id="KW-1185">Reference proteome</keyword>
<proteinExistence type="predicted"/>
<keyword evidence="1" id="KW-0812">Transmembrane</keyword>
<dbReference type="Proteomes" id="UP000031672">
    <property type="component" value="Unassembled WGS sequence"/>
</dbReference>
<reference evidence="2 3" key="1">
    <citation type="submission" date="2014-11" db="EMBL/GenBank/DDBJ databases">
        <title>Draft Genome Sequence of Vibrio piscirenalis strains CECT 8603T and CECT 8604, two marine Gammaproteobacterium isolated from cultured gilthead sea bream (Sparus aurata).</title>
        <authorList>
            <person name="Arahal D.R."/>
            <person name="Rodrigo-Torres L."/>
            <person name="Lucena T."/>
            <person name="Pujalte M.J."/>
        </authorList>
    </citation>
    <scope>NUCLEOTIDE SEQUENCE [LARGE SCALE GENOMIC DNA]</scope>
    <source>
        <strain evidence="2 3">DCR 1-4-2</strain>
    </source>
</reference>
<dbReference type="OrthoDB" id="5906237at2"/>
<evidence type="ECO:0000256" key="1">
    <source>
        <dbReference type="SAM" id="Phobius"/>
    </source>
</evidence>
<name>A0A0C2NKL8_9VIBR</name>
<keyword evidence="1" id="KW-0472">Membrane</keyword>